<reference evidence="4 5" key="1">
    <citation type="submission" date="2020-01" db="EMBL/GenBank/DDBJ databases">
        <authorList>
            <person name="Lee S.D."/>
        </authorList>
    </citation>
    <scope>NUCLEOTIDE SEQUENCE [LARGE SCALE GENOMIC DNA]</scope>
    <source>
        <strain evidence="4 5">SAP-1</strain>
    </source>
</reference>
<evidence type="ECO:0000313" key="5">
    <source>
        <dbReference type="Proteomes" id="UP000585363"/>
    </source>
</evidence>
<feature type="domain" description="Phospholipase/carboxylesterase/thioesterase" evidence="3">
    <location>
        <begin position="3"/>
        <end position="196"/>
    </location>
</feature>
<dbReference type="InterPro" id="IPR050565">
    <property type="entry name" value="LYPA1-2/EST-like"/>
</dbReference>
<keyword evidence="2" id="KW-0378">Hydrolase</keyword>
<protein>
    <submittedName>
        <fullName evidence="4">Phospholipase</fullName>
    </submittedName>
</protein>
<dbReference type="PANTHER" id="PTHR10655:SF17">
    <property type="entry name" value="LYSOPHOSPHOLIPASE-LIKE PROTEIN 1"/>
    <property type="match status" value="1"/>
</dbReference>
<dbReference type="Pfam" id="PF02230">
    <property type="entry name" value="Abhydrolase_2"/>
    <property type="match status" value="1"/>
</dbReference>
<gene>
    <name evidence="4" type="ORF">GW590_01640</name>
</gene>
<dbReference type="PANTHER" id="PTHR10655">
    <property type="entry name" value="LYSOPHOSPHOLIPASE-RELATED"/>
    <property type="match status" value="1"/>
</dbReference>
<evidence type="ECO:0000256" key="1">
    <source>
        <dbReference type="ARBA" id="ARBA00006499"/>
    </source>
</evidence>
<evidence type="ECO:0000259" key="3">
    <source>
        <dbReference type="Pfam" id="PF02230"/>
    </source>
</evidence>
<dbReference type="EMBL" id="JAADJU010000001">
    <property type="protein sequence ID" value="NMP25585.1"/>
    <property type="molecule type" value="Genomic_DNA"/>
</dbReference>
<evidence type="ECO:0000313" key="4">
    <source>
        <dbReference type="EMBL" id="NMP25585.1"/>
    </source>
</evidence>
<dbReference type="AlphaFoldDB" id="A0A848MD43"/>
<evidence type="ECO:0000256" key="2">
    <source>
        <dbReference type="ARBA" id="ARBA00022801"/>
    </source>
</evidence>
<dbReference type="GO" id="GO:0016787">
    <property type="term" value="F:hydrolase activity"/>
    <property type="evidence" value="ECO:0007669"/>
    <property type="project" value="UniProtKB-KW"/>
</dbReference>
<dbReference type="InterPro" id="IPR003140">
    <property type="entry name" value="PLipase/COase/thioEstase"/>
</dbReference>
<keyword evidence="5" id="KW-1185">Reference proteome</keyword>
<dbReference type="RefSeq" id="WP_169401274.1">
    <property type="nucleotide sequence ID" value="NZ_JAADJU010000001.1"/>
</dbReference>
<organism evidence="4 5">
    <name type="scientific">Rouxiella aceris</name>
    <dbReference type="NCBI Taxonomy" id="2703884"/>
    <lineage>
        <taxon>Bacteria</taxon>
        <taxon>Pseudomonadati</taxon>
        <taxon>Pseudomonadota</taxon>
        <taxon>Gammaproteobacteria</taxon>
        <taxon>Enterobacterales</taxon>
        <taxon>Yersiniaceae</taxon>
        <taxon>Rouxiella</taxon>
    </lineage>
</organism>
<dbReference type="InterPro" id="IPR029058">
    <property type="entry name" value="AB_hydrolase_fold"/>
</dbReference>
<accession>A0A848MD43</accession>
<comment type="similarity">
    <text evidence="1">Belongs to the AB hydrolase superfamily. AB hydrolase 2 family.</text>
</comment>
<comment type="caution">
    <text evidence="4">The sequence shown here is derived from an EMBL/GenBank/DDBJ whole genome shotgun (WGS) entry which is preliminary data.</text>
</comment>
<sequence>MTKQIVILLHGVGSQGNDLQPLARLWATTLPDALFVTPNAPQRFDQGPGYQWFSVMGVTEQNRAQRIVAARAEFDRVIAGILSEHAFDPQNDSLVLAGFSQGSIMALDALVTGRYPLAAVVAFSGRLASVAPYTPQPGARVLLVHGKQDAVISWTESESAAQKIKALGFDVTLSLEEGTPHTITADGANAAAKFIARALSA</sequence>
<dbReference type="Proteomes" id="UP000585363">
    <property type="component" value="Unassembled WGS sequence"/>
</dbReference>
<dbReference type="SUPFAM" id="SSF53474">
    <property type="entry name" value="alpha/beta-Hydrolases"/>
    <property type="match status" value="1"/>
</dbReference>
<reference evidence="4 5" key="2">
    <citation type="submission" date="2020-06" db="EMBL/GenBank/DDBJ databases">
        <title>Polyphasic characterization of a Rahnella strain isolated from tree sap.</title>
        <authorList>
            <person name="Kim I.S."/>
        </authorList>
    </citation>
    <scope>NUCLEOTIDE SEQUENCE [LARGE SCALE GENOMIC DNA]</scope>
    <source>
        <strain evidence="4 5">SAP-1</strain>
    </source>
</reference>
<proteinExistence type="inferred from homology"/>
<name>A0A848MD43_9GAMM</name>
<dbReference type="Gene3D" id="3.40.50.1820">
    <property type="entry name" value="alpha/beta hydrolase"/>
    <property type="match status" value="1"/>
</dbReference>